<evidence type="ECO:0000313" key="2">
    <source>
        <dbReference type="Proteomes" id="UP000789525"/>
    </source>
</evidence>
<organism evidence="1 2">
    <name type="scientific">Acaulospora colombiana</name>
    <dbReference type="NCBI Taxonomy" id="27376"/>
    <lineage>
        <taxon>Eukaryota</taxon>
        <taxon>Fungi</taxon>
        <taxon>Fungi incertae sedis</taxon>
        <taxon>Mucoromycota</taxon>
        <taxon>Glomeromycotina</taxon>
        <taxon>Glomeromycetes</taxon>
        <taxon>Diversisporales</taxon>
        <taxon>Acaulosporaceae</taxon>
        <taxon>Acaulospora</taxon>
    </lineage>
</organism>
<proteinExistence type="predicted"/>
<gene>
    <name evidence="1" type="ORF">ACOLOM_LOCUS907</name>
</gene>
<dbReference type="Proteomes" id="UP000789525">
    <property type="component" value="Unassembled WGS sequence"/>
</dbReference>
<evidence type="ECO:0000313" key="1">
    <source>
        <dbReference type="EMBL" id="CAG8454474.1"/>
    </source>
</evidence>
<dbReference type="EMBL" id="CAJVPT010000991">
    <property type="protein sequence ID" value="CAG8454474.1"/>
    <property type="molecule type" value="Genomic_DNA"/>
</dbReference>
<name>A0ACA9K6B4_9GLOM</name>
<sequence length="75" mass="8599">INVSLDENSNNSLCLPEDSISDISSYNENETSVLDDIQDHRDKAESHFAEGNYVKALEIWEIILKDPRHTPKDRN</sequence>
<reference evidence="1" key="1">
    <citation type="submission" date="2021-06" db="EMBL/GenBank/DDBJ databases">
        <authorList>
            <person name="Kallberg Y."/>
            <person name="Tangrot J."/>
            <person name="Rosling A."/>
        </authorList>
    </citation>
    <scope>NUCLEOTIDE SEQUENCE</scope>
    <source>
        <strain evidence="1">CL356</strain>
    </source>
</reference>
<accession>A0ACA9K6B4</accession>
<keyword evidence="2" id="KW-1185">Reference proteome</keyword>
<comment type="caution">
    <text evidence="1">The sequence shown here is derived from an EMBL/GenBank/DDBJ whole genome shotgun (WGS) entry which is preliminary data.</text>
</comment>
<protein>
    <submittedName>
        <fullName evidence="1">12877_t:CDS:1</fullName>
    </submittedName>
</protein>
<feature type="non-terminal residue" evidence="1">
    <location>
        <position position="1"/>
    </location>
</feature>